<comment type="caution">
    <text evidence="1">The sequence shown here is derived from an EMBL/GenBank/DDBJ whole genome shotgun (WGS) entry which is preliminary data.</text>
</comment>
<protein>
    <submittedName>
        <fullName evidence="1">Uncharacterized protein</fullName>
    </submittedName>
</protein>
<reference evidence="1 2" key="1">
    <citation type="submission" date="2021-03" db="EMBL/GenBank/DDBJ databases">
        <title>Genomic Encyclopedia of Type Strains, Phase IV (KMG-IV): sequencing the most valuable type-strain genomes for metagenomic binning, comparative biology and taxonomic classification.</title>
        <authorList>
            <person name="Goeker M."/>
        </authorList>
    </citation>
    <scope>NUCLEOTIDE SEQUENCE [LARGE SCALE GENOMIC DNA]</scope>
    <source>
        <strain evidence="1 2">DSM 24738</strain>
    </source>
</reference>
<evidence type="ECO:0000313" key="2">
    <source>
        <dbReference type="Proteomes" id="UP001519343"/>
    </source>
</evidence>
<dbReference type="Proteomes" id="UP001519343">
    <property type="component" value="Unassembled WGS sequence"/>
</dbReference>
<name>A0ABS4GSM1_9BACL</name>
<organism evidence="1 2">
    <name type="scientific">Ammoniphilus resinae</name>
    <dbReference type="NCBI Taxonomy" id="861532"/>
    <lineage>
        <taxon>Bacteria</taxon>
        <taxon>Bacillati</taxon>
        <taxon>Bacillota</taxon>
        <taxon>Bacilli</taxon>
        <taxon>Bacillales</taxon>
        <taxon>Paenibacillaceae</taxon>
        <taxon>Aneurinibacillus group</taxon>
        <taxon>Ammoniphilus</taxon>
    </lineage>
</organism>
<evidence type="ECO:0000313" key="1">
    <source>
        <dbReference type="EMBL" id="MBP1933290.1"/>
    </source>
</evidence>
<sequence length="69" mass="7702">MLRSDDSQALNMSTFHGASTLGFLHQLSASYEVTWLLPRLDFHQLAISGLPGHAAHKKRLAVNQALHYM</sequence>
<keyword evidence="2" id="KW-1185">Reference proteome</keyword>
<dbReference type="RefSeq" id="WP_209811303.1">
    <property type="nucleotide sequence ID" value="NZ_JAGGKT010000010.1"/>
</dbReference>
<accession>A0ABS4GSM1</accession>
<gene>
    <name evidence="1" type="ORF">J2Z37_003303</name>
</gene>
<dbReference type="EMBL" id="JAGGKT010000010">
    <property type="protein sequence ID" value="MBP1933290.1"/>
    <property type="molecule type" value="Genomic_DNA"/>
</dbReference>
<proteinExistence type="predicted"/>